<keyword evidence="3" id="KW-1185">Reference proteome</keyword>
<reference evidence="2" key="1">
    <citation type="submission" date="2022-05" db="EMBL/GenBank/DDBJ databases">
        <title>Schlegelella sp. nov., isolated from mangrove soil.</title>
        <authorList>
            <person name="Liu Y."/>
            <person name="Ge X."/>
            <person name="Liu W."/>
        </authorList>
    </citation>
    <scope>NUCLEOTIDE SEQUENCE</scope>
    <source>
        <strain evidence="2">S2-27</strain>
    </source>
</reference>
<gene>
    <name evidence="2" type="ORF">M8A51_07845</name>
</gene>
<dbReference type="EMBL" id="JAMKFE010000004">
    <property type="protein sequence ID" value="MCM5679441.1"/>
    <property type="molecule type" value="Genomic_DNA"/>
</dbReference>
<dbReference type="InterPro" id="IPR050903">
    <property type="entry name" value="Bact_Chemotaxis_MeTrfase"/>
</dbReference>
<dbReference type="SUPFAM" id="SSF53335">
    <property type="entry name" value="S-adenosyl-L-methionine-dependent methyltransferases"/>
    <property type="match status" value="1"/>
</dbReference>
<accession>A0ABT0YMR4</accession>
<dbReference type="SUPFAM" id="SSF47757">
    <property type="entry name" value="Chemotaxis receptor methyltransferase CheR, N-terminal domain"/>
    <property type="match status" value="1"/>
</dbReference>
<evidence type="ECO:0000313" key="2">
    <source>
        <dbReference type="EMBL" id="MCM5679441.1"/>
    </source>
</evidence>
<dbReference type="SMART" id="SM00138">
    <property type="entry name" value="MeTrc"/>
    <property type="match status" value="1"/>
</dbReference>
<dbReference type="InterPro" id="IPR022641">
    <property type="entry name" value="CheR_N"/>
</dbReference>
<protein>
    <submittedName>
        <fullName evidence="2">Protein-glutamate O-methyltransferase CheR</fullName>
    </submittedName>
</protein>
<dbReference type="InterPro" id="IPR000780">
    <property type="entry name" value="CheR_MeTrfase"/>
</dbReference>
<dbReference type="PRINTS" id="PR00996">
    <property type="entry name" value="CHERMTFRASE"/>
</dbReference>
<dbReference type="Pfam" id="PF03705">
    <property type="entry name" value="CheR_N"/>
    <property type="match status" value="1"/>
</dbReference>
<dbReference type="InterPro" id="IPR022642">
    <property type="entry name" value="CheR_C"/>
</dbReference>
<feature type="domain" description="CheR-type methyltransferase" evidence="1">
    <location>
        <begin position="12"/>
        <end position="287"/>
    </location>
</feature>
<proteinExistence type="predicted"/>
<evidence type="ECO:0000313" key="3">
    <source>
        <dbReference type="Proteomes" id="UP001165541"/>
    </source>
</evidence>
<dbReference type="PANTHER" id="PTHR24422:SF8">
    <property type="entry name" value="CHEMOTAXIS PROTEIN"/>
    <property type="match status" value="1"/>
</dbReference>
<comment type="caution">
    <text evidence="2">The sequence shown here is derived from an EMBL/GenBank/DDBJ whole genome shotgun (WGS) entry which is preliminary data.</text>
</comment>
<dbReference type="InterPro" id="IPR029063">
    <property type="entry name" value="SAM-dependent_MTases_sf"/>
</dbReference>
<dbReference type="PROSITE" id="PS50123">
    <property type="entry name" value="CHER"/>
    <property type="match status" value="1"/>
</dbReference>
<dbReference type="RefSeq" id="WP_251777651.1">
    <property type="nucleotide sequence ID" value="NZ_JAMKFE010000004.1"/>
</dbReference>
<dbReference type="Gene3D" id="3.40.50.150">
    <property type="entry name" value="Vaccinia Virus protein VP39"/>
    <property type="match status" value="1"/>
</dbReference>
<dbReference type="PANTHER" id="PTHR24422">
    <property type="entry name" value="CHEMOTAXIS PROTEIN METHYLTRANSFERASE"/>
    <property type="match status" value="1"/>
</dbReference>
<dbReference type="Pfam" id="PF01739">
    <property type="entry name" value="CheR"/>
    <property type="match status" value="1"/>
</dbReference>
<sequence length="287" mass="32511">MADHGGSAMTQEYMSSLDETRAELSALLELVYERTGEDFRQYKHPSMLRRVLRCVEAENAGSLHGLLDCARRDADCLLRLRAALTLHVTSMFRDPAFFRLIKERVLPSLQTYPYPRLWIAGCSTGQELYSYLILLDEAGLGDRCALYGTDLSDGVLDFARAGTLDASLLEDYEAGYRLAGGQRSLREYFEIEGRYMRLRPGLLSTASFAVHNLVTDASFNEFHLISCRNVLMYLDEAAQRRALEVIHDSLVPLGFLGLGNSESLMQALHRPDYERLDPAEPLYRRVR</sequence>
<name>A0ABT0YMR4_9BURK</name>
<evidence type="ECO:0000259" key="1">
    <source>
        <dbReference type="PROSITE" id="PS50123"/>
    </source>
</evidence>
<organism evidence="2 3">
    <name type="scientific">Caldimonas mangrovi</name>
    <dbReference type="NCBI Taxonomy" id="2944811"/>
    <lineage>
        <taxon>Bacteria</taxon>
        <taxon>Pseudomonadati</taxon>
        <taxon>Pseudomonadota</taxon>
        <taxon>Betaproteobacteria</taxon>
        <taxon>Burkholderiales</taxon>
        <taxon>Sphaerotilaceae</taxon>
        <taxon>Caldimonas</taxon>
    </lineage>
</organism>
<dbReference type="Proteomes" id="UP001165541">
    <property type="component" value="Unassembled WGS sequence"/>
</dbReference>